<feature type="transmembrane region" description="Helical" evidence="1">
    <location>
        <begin position="24"/>
        <end position="42"/>
    </location>
</feature>
<feature type="transmembrane region" description="Helical" evidence="1">
    <location>
        <begin position="93"/>
        <end position="117"/>
    </location>
</feature>
<keyword evidence="1" id="KW-0472">Membrane</keyword>
<proteinExistence type="predicted"/>
<accession>A0ABD6EZJ1</accession>
<reference evidence="2 3" key="1">
    <citation type="submission" date="2024-08" db="EMBL/GenBank/DDBJ databases">
        <title>Gnathostoma spinigerum genome.</title>
        <authorList>
            <person name="Gonzalez-Bertolin B."/>
            <person name="Monzon S."/>
            <person name="Zaballos A."/>
            <person name="Jimenez P."/>
            <person name="Dekumyoy P."/>
            <person name="Varona S."/>
            <person name="Cuesta I."/>
            <person name="Sumanam S."/>
            <person name="Adisakwattana P."/>
            <person name="Gasser R.B."/>
            <person name="Hernandez-Gonzalez A."/>
            <person name="Young N.D."/>
            <person name="Perteguer M.J."/>
        </authorList>
    </citation>
    <scope>NUCLEOTIDE SEQUENCE [LARGE SCALE GENOMIC DNA]</scope>
    <source>
        <strain evidence="2">AL3</strain>
        <tissue evidence="2">Liver</tissue>
    </source>
</reference>
<evidence type="ECO:0000256" key="1">
    <source>
        <dbReference type="SAM" id="Phobius"/>
    </source>
</evidence>
<dbReference type="Proteomes" id="UP001608902">
    <property type="component" value="Unassembled WGS sequence"/>
</dbReference>
<comment type="caution">
    <text evidence="2">The sequence shown here is derived from an EMBL/GenBank/DDBJ whole genome shotgun (WGS) entry which is preliminary data.</text>
</comment>
<gene>
    <name evidence="2" type="ORF">AB6A40_011580</name>
</gene>
<keyword evidence="3" id="KW-1185">Reference proteome</keyword>
<sequence length="126" mass="14384">MPQIIFDPLGGLNSFVRQMPMPTLNSYIMLSFLVTISSAYYVHNLFAVNVQLNELIEEEIRNESWGRFKEIGETFAASLPFRQLFYIMNHPTLIWVLVNTICAMLAVFGKLAVYLTFGELGIQVLC</sequence>
<protein>
    <submittedName>
        <fullName evidence="2">Uncharacterized protein</fullName>
    </submittedName>
</protein>
<dbReference type="AlphaFoldDB" id="A0ABD6EZJ1"/>
<name>A0ABD6EZJ1_9BILA</name>
<evidence type="ECO:0000313" key="3">
    <source>
        <dbReference type="Proteomes" id="UP001608902"/>
    </source>
</evidence>
<dbReference type="EMBL" id="JBGFUD010022503">
    <property type="protein sequence ID" value="MFH4984871.1"/>
    <property type="molecule type" value="Genomic_DNA"/>
</dbReference>
<keyword evidence="1" id="KW-1133">Transmembrane helix</keyword>
<keyword evidence="1" id="KW-0812">Transmembrane</keyword>
<organism evidence="2 3">
    <name type="scientific">Gnathostoma spinigerum</name>
    <dbReference type="NCBI Taxonomy" id="75299"/>
    <lineage>
        <taxon>Eukaryota</taxon>
        <taxon>Metazoa</taxon>
        <taxon>Ecdysozoa</taxon>
        <taxon>Nematoda</taxon>
        <taxon>Chromadorea</taxon>
        <taxon>Rhabditida</taxon>
        <taxon>Spirurina</taxon>
        <taxon>Gnathostomatomorpha</taxon>
        <taxon>Gnathostomatoidea</taxon>
        <taxon>Gnathostomatidae</taxon>
        <taxon>Gnathostoma</taxon>
    </lineage>
</organism>
<evidence type="ECO:0000313" key="2">
    <source>
        <dbReference type="EMBL" id="MFH4984871.1"/>
    </source>
</evidence>